<feature type="compositionally biased region" description="Low complexity" evidence="1">
    <location>
        <begin position="448"/>
        <end position="460"/>
    </location>
</feature>
<dbReference type="AlphaFoldDB" id="A0AA38H5A5"/>
<sequence length="468" mass="51961">MQLLHHPLTHIFAAHISPDIVPRNYIPLHTAFDITRLPPLPRILDPRLNAAARDPTYYVNIVPNVIELALLGDTLLKTVIIERLQELSMVGRAGHIANLSDRLNTNVVFCYLAMAYDMVDDRYRRNLPQKGYADVFEAYFGALWRESNDMGKAHVRQVIRQIFSPEVFPIIAAWQSGRREFARVPPVGHAAKRKRMLLEQPPRGVSKQYIVGGGVHGRKRDRTPLRSPPPLHRAPLRIQFPQPQPVKASARVDNTVIDLTLDDDDDVMAEECSMNDEDGSDSDSVVYMSETEWKELHLVEKPPKAEKSQPVPVPVTAEPLEADRRPSLPIPVAAAAGPSRRRGNTPSVFIDVTPSKVGAVFVDVTPAKVDTVFLDTPPLQFGNRSQPRSGATPSKVDTASPRVRTAVLEASIPRAAHRGLSSTPWDRSYHRGRAIPLPRWPAYPPAPTSRSSRPACSRRSILTPGPPG</sequence>
<dbReference type="InterPro" id="IPR036389">
    <property type="entry name" value="RNase_III_sf"/>
</dbReference>
<evidence type="ECO:0000313" key="2">
    <source>
        <dbReference type="EMBL" id="KAI9634163.1"/>
    </source>
</evidence>
<reference evidence="2" key="1">
    <citation type="journal article" date="2022" name="G3 (Bethesda)">
        <title>High quality genome of the basidiomycete yeast Dioszegia hungarica PDD-24b-2 isolated from cloud water.</title>
        <authorList>
            <person name="Jarrige D."/>
            <person name="Haridas S."/>
            <person name="Bleykasten-Grosshans C."/>
            <person name="Joly M."/>
            <person name="Nadalig T."/>
            <person name="Sancelme M."/>
            <person name="Vuilleumier S."/>
            <person name="Grigoriev I.V."/>
            <person name="Amato P."/>
            <person name="Bringel F."/>
        </authorList>
    </citation>
    <scope>NUCLEOTIDE SEQUENCE</scope>
    <source>
        <strain evidence="2">PDD-24b-2</strain>
    </source>
</reference>
<evidence type="ECO:0000313" key="3">
    <source>
        <dbReference type="Proteomes" id="UP001164286"/>
    </source>
</evidence>
<feature type="compositionally biased region" description="Polar residues" evidence="1">
    <location>
        <begin position="382"/>
        <end position="397"/>
    </location>
</feature>
<dbReference type="EMBL" id="JAKWFO010000008">
    <property type="protein sequence ID" value="KAI9634163.1"/>
    <property type="molecule type" value="Genomic_DNA"/>
</dbReference>
<dbReference type="GeneID" id="77726857"/>
<name>A0AA38H5A5_9TREE</name>
<dbReference type="Proteomes" id="UP001164286">
    <property type="component" value="Unassembled WGS sequence"/>
</dbReference>
<dbReference type="SUPFAM" id="SSF69065">
    <property type="entry name" value="RNase III domain-like"/>
    <property type="match status" value="1"/>
</dbReference>
<dbReference type="CDD" id="cd00593">
    <property type="entry name" value="RIBOc"/>
    <property type="match status" value="1"/>
</dbReference>
<proteinExistence type="predicted"/>
<feature type="region of interest" description="Disordered" evidence="1">
    <location>
        <begin position="214"/>
        <end position="235"/>
    </location>
</feature>
<evidence type="ECO:0000256" key="1">
    <source>
        <dbReference type="SAM" id="MobiDB-lite"/>
    </source>
</evidence>
<gene>
    <name evidence="2" type="ORF">MKK02DRAFT_28842</name>
</gene>
<feature type="region of interest" description="Disordered" evidence="1">
    <location>
        <begin position="436"/>
        <end position="468"/>
    </location>
</feature>
<organism evidence="2 3">
    <name type="scientific">Dioszegia hungarica</name>
    <dbReference type="NCBI Taxonomy" id="4972"/>
    <lineage>
        <taxon>Eukaryota</taxon>
        <taxon>Fungi</taxon>
        <taxon>Dikarya</taxon>
        <taxon>Basidiomycota</taxon>
        <taxon>Agaricomycotina</taxon>
        <taxon>Tremellomycetes</taxon>
        <taxon>Tremellales</taxon>
        <taxon>Bulleribasidiaceae</taxon>
        <taxon>Dioszegia</taxon>
    </lineage>
</organism>
<keyword evidence="3" id="KW-1185">Reference proteome</keyword>
<protein>
    <recommendedName>
        <fullName evidence="4">RNase III domain-containing protein</fullName>
    </recommendedName>
</protein>
<dbReference type="GO" id="GO:0004525">
    <property type="term" value="F:ribonuclease III activity"/>
    <property type="evidence" value="ECO:0007669"/>
    <property type="project" value="InterPro"/>
</dbReference>
<dbReference type="RefSeq" id="XP_052943940.1">
    <property type="nucleotide sequence ID" value="XM_053087652.1"/>
</dbReference>
<comment type="caution">
    <text evidence="2">The sequence shown here is derived from an EMBL/GenBank/DDBJ whole genome shotgun (WGS) entry which is preliminary data.</text>
</comment>
<dbReference type="InterPro" id="IPR000999">
    <property type="entry name" value="RNase_III_dom"/>
</dbReference>
<feature type="compositionally biased region" description="Pro residues" evidence="1">
    <location>
        <begin position="438"/>
        <end position="447"/>
    </location>
</feature>
<accession>A0AA38H5A5</accession>
<feature type="region of interest" description="Disordered" evidence="1">
    <location>
        <begin position="318"/>
        <end position="346"/>
    </location>
</feature>
<feature type="region of interest" description="Disordered" evidence="1">
    <location>
        <begin position="377"/>
        <end position="402"/>
    </location>
</feature>
<dbReference type="Gene3D" id="1.10.1520.10">
    <property type="entry name" value="Ribonuclease III domain"/>
    <property type="match status" value="1"/>
</dbReference>
<dbReference type="GO" id="GO:0006396">
    <property type="term" value="P:RNA processing"/>
    <property type="evidence" value="ECO:0007669"/>
    <property type="project" value="InterPro"/>
</dbReference>
<evidence type="ECO:0008006" key="4">
    <source>
        <dbReference type="Google" id="ProtNLM"/>
    </source>
</evidence>